<dbReference type="Proteomes" id="UP000220192">
    <property type="component" value="Unassembled WGS sequence"/>
</dbReference>
<dbReference type="CDD" id="cd00093">
    <property type="entry name" value="HTH_XRE"/>
    <property type="match status" value="1"/>
</dbReference>
<sequence>MTIQFYVDLETVCKERNHTLTSLAELTGISQPSLSRIKATKSINMQTLSKLATALQIDQPEKLIKVKRA</sequence>
<dbReference type="InterPro" id="IPR001387">
    <property type="entry name" value="Cro/C1-type_HTH"/>
</dbReference>
<dbReference type="SMART" id="SM00530">
    <property type="entry name" value="HTH_XRE"/>
    <property type="match status" value="1"/>
</dbReference>
<dbReference type="InterPro" id="IPR010982">
    <property type="entry name" value="Lambda_DNA-bd_dom_sf"/>
</dbReference>
<dbReference type="RefSeq" id="WP_097840648.1">
    <property type="nucleotide sequence ID" value="NZ_NVLX01000007.1"/>
</dbReference>
<dbReference type="GO" id="GO:0003677">
    <property type="term" value="F:DNA binding"/>
    <property type="evidence" value="ECO:0007669"/>
    <property type="project" value="InterPro"/>
</dbReference>
<proteinExistence type="predicted"/>
<evidence type="ECO:0000259" key="1">
    <source>
        <dbReference type="PROSITE" id="PS50943"/>
    </source>
</evidence>
<dbReference type="EMBL" id="NVLX01000007">
    <property type="protein sequence ID" value="PDZ17895.1"/>
    <property type="molecule type" value="Genomic_DNA"/>
</dbReference>
<comment type="caution">
    <text evidence="2">The sequence shown here is derived from an EMBL/GenBank/DDBJ whole genome shotgun (WGS) entry which is preliminary data.</text>
</comment>
<dbReference type="SUPFAM" id="SSF47413">
    <property type="entry name" value="lambda repressor-like DNA-binding domains"/>
    <property type="match status" value="1"/>
</dbReference>
<dbReference type="Gene3D" id="1.10.260.40">
    <property type="entry name" value="lambda repressor-like DNA-binding domains"/>
    <property type="match status" value="1"/>
</dbReference>
<protein>
    <submittedName>
        <fullName evidence="2">Transcriptional regulator</fullName>
    </submittedName>
</protein>
<dbReference type="AlphaFoldDB" id="A0A2A7DDB4"/>
<name>A0A2A7DDB4_BACAN</name>
<dbReference type="Pfam" id="PF13443">
    <property type="entry name" value="HTH_26"/>
    <property type="match status" value="1"/>
</dbReference>
<dbReference type="PROSITE" id="PS50943">
    <property type="entry name" value="HTH_CROC1"/>
    <property type="match status" value="1"/>
</dbReference>
<organism evidence="2 3">
    <name type="scientific">Bacillus anthracis</name>
    <name type="common">anthrax bacterium</name>
    <dbReference type="NCBI Taxonomy" id="1392"/>
    <lineage>
        <taxon>Bacteria</taxon>
        <taxon>Bacillati</taxon>
        <taxon>Bacillota</taxon>
        <taxon>Bacilli</taxon>
        <taxon>Bacillales</taxon>
        <taxon>Bacillaceae</taxon>
        <taxon>Bacillus</taxon>
        <taxon>Bacillus cereus group</taxon>
    </lineage>
</organism>
<evidence type="ECO:0000313" key="2">
    <source>
        <dbReference type="EMBL" id="PDZ17895.1"/>
    </source>
</evidence>
<gene>
    <name evidence="2" type="ORF">CON16_05450</name>
</gene>
<accession>A0A2A7DDB4</accession>
<feature type="domain" description="HTH cro/C1-type" evidence="1">
    <location>
        <begin position="9"/>
        <end position="63"/>
    </location>
</feature>
<evidence type="ECO:0000313" key="3">
    <source>
        <dbReference type="Proteomes" id="UP000220192"/>
    </source>
</evidence>
<reference evidence="2 3" key="1">
    <citation type="submission" date="2017-09" db="EMBL/GenBank/DDBJ databases">
        <title>Large-scale bioinformatics analysis of Bacillus genomes uncovers conserved roles of natural products in bacterial physiology.</title>
        <authorList>
            <consortium name="Agbiome Team Llc"/>
            <person name="Bleich R.M."/>
            <person name="Grubbs K.J."/>
            <person name="Santa Maria K.C."/>
            <person name="Allen S.E."/>
            <person name="Farag S."/>
            <person name="Shank E.A."/>
            <person name="Bowers A."/>
        </authorList>
    </citation>
    <scope>NUCLEOTIDE SEQUENCE [LARGE SCALE GENOMIC DNA]</scope>
    <source>
        <strain evidence="2 3">AFS095574</strain>
    </source>
</reference>